<evidence type="ECO:0000256" key="1">
    <source>
        <dbReference type="ARBA" id="ARBA00022475"/>
    </source>
</evidence>
<reference evidence="8 9" key="1">
    <citation type="submission" date="2016-02" db="EMBL/GenBank/DDBJ databases">
        <title>Genome sequence of Marichromatium gracile YL-28, a purple sulfur bacterium.</title>
        <authorList>
            <person name="Zhao C."/>
            <person name="Hong X."/>
            <person name="Chen S."/>
            <person name="Yang S."/>
        </authorList>
    </citation>
    <scope>NUCLEOTIDE SEQUENCE [LARGE SCALE GENOMIC DNA]</scope>
    <source>
        <strain evidence="8 9">YL28</strain>
    </source>
</reference>
<dbReference type="EMBL" id="LSYU01000044">
    <property type="protein sequence ID" value="KXX64890.1"/>
    <property type="molecule type" value="Genomic_DNA"/>
</dbReference>
<dbReference type="PANTHER" id="PTHR38766:SF1">
    <property type="entry name" value="FLAGELLAR PROTEIN FLIO"/>
    <property type="match status" value="1"/>
</dbReference>
<sequence>MWSSSTPILAVSLALSPGVAWCADVELTSAGYLAQLFGALVLVIAAILGLAWLLRRLPGGVGQAADQPISILAVRAIGARDRLLLVQVGEEQLLIAAGATGMRTLHRLRKPVSVAPPENGGGVDFATLLKQSLGRRGRS</sequence>
<protein>
    <recommendedName>
        <fullName evidence="7">Flagellar protein</fullName>
    </recommendedName>
</protein>
<evidence type="ECO:0000256" key="5">
    <source>
        <dbReference type="ARBA" id="ARBA00023143"/>
    </source>
</evidence>
<organism evidence="8 9">
    <name type="scientific">Marichromatium gracile</name>
    <name type="common">Chromatium gracile</name>
    <dbReference type="NCBI Taxonomy" id="1048"/>
    <lineage>
        <taxon>Bacteria</taxon>
        <taxon>Pseudomonadati</taxon>
        <taxon>Pseudomonadota</taxon>
        <taxon>Gammaproteobacteria</taxon>
        <taxon>Chromatiales</taxon>
        <taxon>Chromatiaceae</taxon>
        <taxon>Marichromatium</taxon>
    </lineage>
</organism>
<keyword evidence="4 7" id="KW-0472">Membrane</keyword>
<dbReference type="NCBIfam" id="TIGR03500">
    <property type="entry name" value="FliO_TIGR"/>
    <property type="match status" value="1"/>
</dbReference>
<comment type="caution">
    <text evidence="8">The sequence shown here is derived from an EMBL/GenBank/DDBJ whole genome shotgun (WGS) entry which is preliminary data.</text>
</comment>
<keyword evidence="5 7" id="KW-0975">Bacterial flagellum</keyword>
<proteinExistence type="inferred from homology"/>
<keyword evidence="3 7" id="KW-1133">Transmembrane helix</keyword>
<accession>A0ABR5VGN3</accession>
<evidence type="ECO:0000256" key="7">
    <source>
        <dbReference type="RuleBase" id="RU362064"/>
    </source>
</evidence>
<keyword evidence="9" id="KW-1185">Reference proteome</keyword>
<dbReference type="PANTHER" id="PTHR38766">
    <property type="entry name" value="FLAGELLAR PROTEIN FLIO"/>
    <property type="match status" value="1"/>
</dbReference>
<evidence type="ECO:0000256" key="6">
    <source>
        <dbReference type="ARBA" id="ARBA00037937"/>
    </source>
</evidence>
<feature type="transmembrane region" description="Helical" evidence="7">
    <location>
        <begin position="32"/>
        <end position="54"/>
    </location>
</feature>
<dbReference type="InterPro" id="IPR052205">
    <property type="entry name" value="FliO/MopB"/>
</dbReference>
<dbReference type="InterPro" id="IPR022781">
    <property type="entry name" value="Flagellar_biosynth_FliO"/>
</dbReference>
<keyword evidence="2 7" id="KW-0812">Transmembrane</keyword>
<dbReference type="Proteomes" id="UP000075766">
    <property type="component" value="Unassembled WGS sequence"/>
</dbReference>
<evidence type="ECO:0000256" key="2">
    <source>
        <dbReference type="ARBA" id="ARBA00022692"/>
    </source>
</evidence>
<keyword evidence="1 7" id="KW-1003">Cell membrane</keyword>
<comment type="subcellular location">
    <subcellularLocation>
        <location evidence="7">Cell membrane</location>
    </subcellularLocation>
    <subcellularLocation>
        <location evidence="7">Bacterial flagellum basal body</location>
    </subcellularLocation>
</comment>
<evidence type="ECO:0000313" key="8">
    <source>
        <dbReference type="EMBL" id="KXX64890.1"/>
    </source>
</evidence>
<evidence type="ECO:0000256" key="4">
    <source>
        <dbReference type="ARBA" id="ARBA00023136"/>
    </source>
</evidence>
<dbReference type="Pfam" id="PF04347">
    <property type="entry name" value="FliO"/>
    <property type="match status" value="1"/>
</dbReference>
<gene>
    <name evidence="8" type="ORF">AY586_02070</name>
</gene>
<comment type="similarity">
    <text evidence="6 7">Belongs to the FliO/MopB family.</text>
</comment>
<evidence type="ECO:0000256" key="3">
    <source>
        <dbReference type="ARBA" id="ARBA00022989"/>
    </source>
</evidence>
<name>A0ABR5VGN3_MARGR</name>
<evidence type="ECO:0000313" key="9">
    <source>
        <dbReference type="Proteomes" id="UP000075766"/>
    </source>
</evidence>